<accession>A0ABS8GVI5</accession>
<keyword evidence="3" id="KW-1185">Reference proteome</keyword>
<gene>
    <name evidence="2" type="ORF">LLW17_10360</name>
</gene>
<dbReference type="RefSeq" id="WP_228230188.1">
    <property type="nucleotide sequence ID" value="NZ_JAJGMW010000012.1"/>
</dbReference>
<protein>
    <submittedName>
        <fullName evidence="2">Uncharacterized protein</fullName>
    </submittedName>
</protein>
<evidence type="ECO:0000256" key="1">
    <source>
        <dbReference type="SAM" id="Phobius"/>
    </source>
</evidence>
<feature type="transmembrane region" description="Helical" evidence="1">
    <location>
        <begin position="7"/>
        <end position="27"/>
    </location>
</feature>
<dbReference type="EMBL" id="JAJGMW010000012">
    <property type="protein sequence ID" value="MCC4213121.1"/>
    <property type="molecule type" value="Genomic_DNA"/>
</dbReference>
<organism evidence="2 3">
    <name type="scientific">Leeuwenhoekiella parthenopeia</name>
    <dbReference type="NCBI Taxonomy" id="2890320"/>
    <lineage>
        <taxon>Bacteria</taxon>
        <taxon>Pseudomonadati</taxon>
        <taxon>Bacteroidota</taxon>
        <taxon>Flavobacteriia</taxon>
        <taxon>Flavobacteriales</taxon>
        <taxon>Flavobacteriaceae</taxon>
        <taxon>Leeuwenhoekiella</taxon>
    </lineage>
</organism>
<keyword evidence="1" id="KW-0472">Membrane</keyword>
<sequence length="58" mass="6440">MNTKVSLNLFLVILLYSSILVCGLLNILARAEVLTGLALIFTLLLVNLIRGQRQRSIN</sequence>
<keyword evidence="1" id="KW-1133">Transmembrane helix</keyword>
<dbReference type="Proteomes" id="UP001197770">
    <property type="component" value="Unassembled WGS sequence"/>
</dbReference>
<proteinExistence type="predicted"/>
<feature type="transmembrane region" description="Helical" evidence="1">
    <location>
        <begin position="33"/>
        <end position="49"/>
    </location>
</feature>
<evidence type="ECO:0000313" key="2">
    <source>
        <dbReference type="EMBL" id="MCC4213121.1"/>
    </source>
</evidence>
<comment type="caution">
    <text evidence="2">The sequence shown here is derived from an EMBL/GenBank/DDBJ whole genome shotgun (WGS) entry which is preliminary data.</text>
</comment>
<reference evidence="2 3" key="1">
    <citation type="submission" date="2021-11" db="EMBL/GenBank/DDBJ databases">
        <title>Seasonal and diel survey of microbial diversity of the Tyrrhenian coast.</title>
        <authorList>
            <person name="Gattoni G."/>
            <person name="Corral P."/>
        </authorList>
    </citation>
    <scope>NUCLEOTIDE SEQUENCE [LARGE SCALE GENOMIC DNA]</scope>
    <source>
        <strain evidence="2 3">Mr9</strain>
    </source>
</reference>
<evidence type="ECO:0000313" key="3">
    <source>
        <dbReference type="Proteomes" id="UP001197770"/>
    </source>
</evidence>
<keyword evidence="1" id="KW-0812">Transmembrane</keyword>
<name>A0ABS8GVI5_9FLAO</name>